<dbReference type="WBParaSite" id="HNAJ_0000383501-mRNA-1">
    <property type="protein sequence ID" value="HNAJ_0000383501-mRNA-1"/>
    <property type="gene ID" value="HNAJ_0000383501"/>
</dbReference>
<reference evidence="2" key="1">
    <citation type="submission" date="2017-02" db="UniProtKB">
        <authorList>
            <consortium name="WormBaseParasite"/>
        </authorList>
    </citation>
    <scope>IDENTIFICATION</scope>
</reference>
<feature type="domain" description="ATP-dependent RNA helicase Ski2/MTR4 C-terminal" evidence="1">
    <location>
        <begin position="6"/>
        <end position="142"/>
    </location>
</feature>
<dbReference type="Gene3D" id="1.10.3380.30">
    <property type="match status" value="1"/>
</dbReference>
<accession>A0A0R3T9U6</accession>
<organism evidence="2">
    <name type="scientific">Rodentolepis nana</name>
    <name type="common">Dwarf tapeworm</name>
    <name type="synonym">Hymenolepis nana</name>
    <dbReference type="NCBI Taxonomy" id="102285"/>
    <lineage>
        <taxon>Eukaryota</taxon>
        <taxon>Metazoa</taxon>
        <taxon>Spiralia</taxon>
        <taxon>Lophotrochozoa</taxon>
        <taxon>Platyhelminthes</taxon>
        <taxon>Cestoda</taxon>
        <taxon>Eucestoda</taxon>
        <taxon>Cyclophyllidea</taxon>
        <taxon>Hymenolepididae</taxon>
        <taxon>Rodentolepis</taxon>
    </lineage>
</organism>
<evidence type="ECO:0000259" key="1">
    <source>
        <dbReference type="SMART" id="SM01142"/>
    </source>
</evidence>
<dbReference type="AlphaFoldDB" id="A0A0R3T9U6"/>
<proteinExistence type="predicted"/>
<dbReference type="STRING" id="102285.A0A0R3T9U6"/>
<dbReference type="Pfam" id="PF08148">
    <property type="entry name" value="DSHCT"/>
    <property type="match status" value="1"/>
</dbReference>
<dbReference type="InterPro" id="IPR012961">
    <property type="entry name" value="Ski2/MTR4_C"/>
</dbReference>
<sequence>LPDMEAALNTIRAKARHLAKVAEECRVRPGPMATSVAGTLKGDGNIFAEGGRSAVEEYAEKFTGDFMEVVRNWADGVNFAQLLLMSKIFAGSVIRCLRRLDELLKQMHSAAKVAGNVDLEIKFTTANTLIKRDIVFAGSLYL</sequence>
<dbReference type="SMART" id="SM01142">
    <property type="entry name" value="DSHCT"/>
    <property type="match status" value="1"/>
</dbReference>
<evidence type="ECO:0000313" key="2">
    <source>
        <dbReference type="WBParaSite" id="HNAJ_0000383501-mRNA-1"/>
    </source>
</evidence>
<protein>
    <submittedName>
        <fullName evidence="2">DSHCT domain-containing protein</fullName>
    </submittedName>
</protein>
<name>A0A0R3T9U6_RODNA</name>